<evidence type="ECO:0000259" key="15">
    <source>
        <dbReference type="PROSITE" id="PS51278"/>
    </source>
</evidence>
<keyword evidence="7" id="KW-0479">Metal-binding</keyword>
<evidence type="ECO:0000256" key="12">
    <source>
        <dbReference type="ARBA" id="ARBA00023164"/>
    </source>
</evidence>
<evidence type="ECO:0000256" key="10">
    <source>
        <dbReference type="ARBA" id="ARBA00023004"/>
    </source>
</evidence>
<dbReference type="PANTHER" id="PTHR11938">
    <property type="entry name" value="FAD NADPH DEHYDROGENASE/OXIDOREDUCTASE"/>
    <property type="match status" value="1"/>
</dbReference>
<comment type="similarity">
    <text evidence="3">Belongs to the glutamate synthase family.</text>
</comment>
<dbReference type="GO" id="GO:0015930">
    <property type="term" value="F:glutamate synthase activity"/>
    <property type="evidence" value="ECO:0007669"/>
    <property type="project" value="TreeGrafter"/>
</dbReference>
<dbReference type="InterPro" id="IPR029055">
    <property type="entry name" value="Ntn_hydrolases_N"/>
</dbReference>
<keyword evidence="8" id="KW-0315">Glutamine amidotransferase</keyword>
<reference evidence="16 17" key="1">
    <citation type="submission" date="2018-06" db="EMBL/GenBank/DDBJ databases">
        <title>Combined omics and stable isotope probing to characterize newly discovered Mariana Back-Arc vent microbial communities.</title>
        <authorList>
            <person name="Trembath-Reichert E."/>
            <person name="Huber J.A."/>
        </authorList>
    </citation>
    <scope>NUCLEOTIDE SEQUENCE [LARGE SCALE GENOMIC DNA]</scope>
    <source>
        <strain evidence="16">MAG 63_2</strain>
    </source>
</reference>
<dbReference type="GO" id="GO:0051538">
    <property type="term" value="F:3 iron, 4 sulfur cluster binding"/>
    <property type="evidence" value="ECO:0007669"/>
    <property type="project" value="UniProtKB-KW"/>
</dbReference>
<dbReference type="PANTHER" id="PTHR11938:SF133">
    <property type="entry name" value="GLUTAMATE SYNTHASE (NADH)"/>
    <property type="match status" value="1"/>
</dbReference>
<dbReference type="InterPro" id="IPR050711">
    <property type="entry name" value="ET-N_metabolism_enzyme"/>
</dbReference>
<evidence type="ECO:0000256" key="11">
    <source>
        <dbReference type="ARBA" id="ARBA00023014"/>
    </source>
</evidence>
<protein>
    <recommendedName>
        <fullName evidence="15">Glutamine amidotransferase type-2 domain-containing protein</fullName>
    </recommendedName>
</protein>
<keyword evidence="6" id="KW-0288">FMN</keyword>
<evidence type="ECO:0000256" key="6">
    <source>
        <dbReference type="ARBA" id="ARBA00022643"/>
    </source>
</evidence>
<dbReference type="GO" id="GO:0046872">
    <property type="term" value="F:metal ion binding"/>
    <property type="evidence" value="ECO:0007669"/>
    <property type="project" value="UniProtKB-KW"/>
</dbReference>
<evidence type="ECO:0000313" key="16">
    <source>
        <dbReference type="EMBL" id="RTZ79150.1"/>
    </source>
</evidence>
<accession>A0A432G794</accession>
<keyword evidence="4" id="KW-0028">Amino-acid biosynthesis</keyword>
<organism evidence="16 17">
    <name type="scientific">SAR324 cluster bacterium</name>
    <dbReference type="NCBI Taxonomy" id="2024889"/>
    <lineage>
        <taxon>Bacteria</taxon>
        <taxon>Deltaproteobacteria</taxon>
        <taxon>SAR324 cluster</taxon>
    </lineage>
</organism>
<evidence type="ECO:0000313" key="17">
    <source>
        <dbReference type="Proteomes" id="UP000286732"/>
    </source>
</evidence>
<dbReference type="AlphaFoldDB" id="A0A432G794"/>
<evidence type="ECO:0000256" key="14">
    <source>
        <dbReference type="ARBA" id="ARBA00029440"/>
    </source>
</evidence>
<dbReference type="Gene3D" id="3.60.20.10">
    <property type="entry name" value="Glutamine Phosphoribosylpyrophosphate, subunit 1, domain 1"/>
    <property type="match status" value="1"/>
</dbReference>
<evidence type="ECO:0000256" key="4">
    <source>
        <dbReference type="ARBA" id="ARBA00022605"/>
    </source>
</evidence>
<dbReference type="EMBL" id="QNZM01000245">
    <property type="protein sequence ID" value="RTZ79150.1"/>
    <property type="molecule type" value="Genomic_DNA"/>
</dbReference>
<comment type="cofactor">
    <cofactor evidence="2">
        <name>[3Fe-4S] cluster</name>
        <dbReference type="ChEBI" id="CHEBI:21137"/>
    </cofactor>
</comment>
<evidence type="ECO:0000256" key="2">
    <source>
        <dbReference type="ARBA" id="ARBA00001927"/>
    </source>
</evidence>
<dbReference type="Proteomes" id="UP000286732">
    <property type="component" value="Unassembled WGS sequence"/>
</dbReference>
<keyword evidence="12" id="KW-0314">Glutamate biosynthesis</keyword>
<keyword evidence="11" id="KW-0411">Iron-sulfur</keyword>
<dbReference type="GO" id="GO:0006537">
    <property type="term" value="P:glutamate biosynthetic process"/>
    <property type="evidence" value="ECO:0007669"/>
    <property type="project" value="UniProtKB-KW"/>
</dbReference>
<proteinExistence type="inferred from homology"/>
<evidence type="ECO:0000256" key="7">
    <source>
        <dbReference type="ARBA" id="ARBA00022723"/>
    </source>
</evidence>
<keyword evidence="5" id="KW-0285">Flavoprotein</keyword>
<dbReference type="Pfam" id="PF00310">
    <property type="entry name" value="GATase_2"/>
    <property type="match status" value="1"/>
</dbReference>
<keyword evidence="10" id="KW-0408">Iron</keyword>
<dbReference type="PROSITE" id="PS51278">
    <property type="entry name" value="GATASE_TYPE_2"/>
    <property type="match status" value="1"/>
</dbReference>
<comment type="cofactor">
    <cofactor evidence="1">
        <name>FMN</name>
        <dbReference type="ChEBI" id="CHEBI:58210"/>
    </cofactor>
</comment>
<feature type="domain" description="Glutamine amidotransferase type-2" evidence="15">
    <location>
        <begin position="20"/>
        <end position="184"/>
    </location>
</feature>
<dbReference type="GO" id="GO:0019676">
    <property type="term" value="P:ammonia assimilation cycle"/>
    <property type="evidence" value="ECO:0007669"/>
    <property type="project" value="TreeGrafter"/>
</dbReference>
<evidence type="ECO:0000256" key="3">
    <source>
        <dbReference type="ARBA" id="ARBA00009716"/>
    </source>
</evidence>
<evidence type="ECO:0000256" key="1">
    <source>
        <dbReference type="ARBA" id="ARBA00001917"/>
    </source>
</evidence>
<dbReference type="SUPFAM" id="SSF56235">
    <property type="entry name" value="N-terminal nucleophile aminohydrolases (Ntn hydrolases)"/>
    <property type="match status" value="1"/>
</dbReference>
<name>A0A432G794_9DELT</name>
<sequence>MYQYPEKQGLYDPQFEHDNCGVGFVVQIKNRQSHQIVEQGLSLLCNLSHRGALGADPDTGDGSGILIQIPHQFFVEECQSSGFHLPESGEYGIASIFLPQDPYARRHCGEVIESHIVEKGMDLLGWQHTNDPLDITEHKANMCAEELIKWEPPRGWYGSYGRLKGRHDLIYFLRNCKGFAMQKA</sequence>
<evidence type="ECO:0000256" key="13">
    <source>
        <dbReference type="ARBA" id="ARBA00023291"/>
    </source>
</evidence>
<comment type="pathway">
    <text evidence="14">Amino-acid biosynthesis.</text>
</comment>
<keyword evidence="9" id="KW-0560">Oxidoreductase</keyword>
<evidence type="ECO:0000256" key="9">
    <source>
        <dbReference type="ARBA" id="ARBA00023002"/>
    </source>
</evidence>
<evidence type="ECO:0000256" key="8">
    <source>
        <dbReference type="ARBA" id="ARBA00022962"/>
    </source>
</evidence>
<dbReference type="InterPro" id="IPR017932">
    <property type="entry name" value="GATase_2_dom"/>
</dbReference>
<keyword evidence="13" id="KW-0003">3Fe-4S</keyword>
<evidence type="ECO:0000256" key="5">
    <source>
        <dbReference type="ARBA" id="ARBA00022630"/>
    </source>
</evidence>
<comment type="caution">
    <text evidence="16">The sequence shown here is derived from an EMBL/GenBank/DDBJ whole genome shotgun (WGS) entry which is preliminary data.</text>
</comment>
<gene>
    <name evidence="16" type="ORF">DSY98_06340</name>
</gene>